<name>A0ABU4VSJ1_9ACTN</name>
<dbReference type="RefSeq" id="WP_319956007.1">
    <property type="nucleotide sequence ID" value="NZ_JAXAVX010000023.1"/>
</dbReference>
<evidence type="ECO:0000256" key="1">
    <source>
        <dbReference type="ARBA" id="ARBA00005582"/>
    </source>
</evidence>
<sequence length="198" mass="21243">MARRGKRGRSGDASPSGSAGTGAAGASGGGPRRRRRRRGRGGGEGRGTGAGSGPQAARNPTEREFSCGGVVVRDGACLVIEPVRPDGKRLWALPKGHPELGEDPPTAALREIREETAVVARVRERLGEVVYWYQRDGKRIRKTVRIYLCDHVEGEPEADGHEVRVARWMPLAEASRALAFPGDRKMASEALARTTGGR</sequence>
<proteinExistence type="inferred from homology"/>
<dbReference type="PANTHER" id="PTHR43736">
    <property type="entry name" value="ADP-RIBOSE PYROPHOSPHATASE"/>
    <property type="match status" value="1"/>
</dbReference>
<accession>A0ABU4VSJ1</accession>
<evidence type="ECO:0000256" key="2">
    <source>
        <dbReference type="SAM" id="MobiDB-lite"/>
    </source>
</evidence>
<dbReference type="CDD" id="cd03673">
    <property type="entry name" value="NUDIX_Ap6A_hydrolase"/>
    <property type="match status" value="1"/>
</dbReference>
<dbReference type="PROSITE" id="PS51462">
    <property type="entry name" value="NUDIX"/>
    <property type="match status" value="1"/>
</dbReference>
<feature type="region of interest" description="Disordered" evidence="2">
    <location>
        <begin position="1"/>
        <end position="62"/>
    </location>
</feature>
<dbReference type="Pfam" id="PF00293">
    <property type="entry name" value="NUDIX"/>
    <property type="match status" value="1"/>
</dbReference>
<feature type="compositionally biased region" description="Basic residues" evidence="2">
    <location>
        <begin position="31"/>
        <end position="40"/>
    </location>
</feature>
<keyword evidence="5" id="KW-1185">Reference proteome</keyword>
<organism evidence="4 5">
    <name type="scientific">Patulibacter brassicae</name>
    <dbReference type="NCBI Taxonomy" id="1705717"/>
    <lineage>
        <taxon>Bacteria</taxon>
        <taxon>Bacillati</taxon>
        <taxon>Actinomycetota</taxon>
        <taxon>Thermoleophilia</taxon>
        <taxon>Solirubrobacterales</taxon>
        <taxon>Patulibacteraceae</taxon>
        <taxon>Patulibacter</taxon>
    </lineage>
</organism>
<feature type="domain" description="Nudix hydrolase" evidence="3">
    <location>
        <begin position="62"/>
        <end position="192"/>
    </location>
</feature>
<dbReference type="InterPro" id="IPR015797">
    <property type="entry name" value="NUDIX_hydrolase-like_dom_sf"/>
</dbReference>
<feature type="compositionally biased region" description="Gly residues" evidence="2">
    <location>
        <begin position="19"/>
        <end position="30"/>
    </location>
</feature>
<evidence type="ECO:0000259" key="3">
    <source>
        <dbReference type="PROSITE" id="PS51462"/>
    </source>
</evidence>
<feature type="compositionally biased region" description="Gly residues" evidence="2">
    <location>
        <begin position="42"/>
        <end position="52"/>
    </location>
</feature>
<comment type="caution">
    <text evidence="4">The sequence shown here is derived from an EMBL/GenBank/DDBJ whole genome shotgun (WGS) entry which is preliminary data.</text>
</comment>
<dbReference type="PANTHER" id="PTHR43736:SF1">
    <property type="entry name" value="DIHYDRONEOPTERIN TRIPHOSPHATE DIPHOSPHATASE"/>
    <property type="match status" value="1"/>
</dbReference>
<evidence type="ECO:0000313" key="4">
    <source>
        <dbReference type="EMBL" id="MDX8153858.1"/>
    </source>
</evidence>
<evidence type="ECO:0000313" key="5">
    <source>
        <dbReference type="Proteomes" id="UP001277761"/>
    </source>
</evidence>
<reference evidence="4 5" key="1">
    <citation type="submission" date="2023-11" db="EMBL/GenBank/DDBJ databases">
        <authorList>
            <person name="Xu M."/>
            <person name="Jiang T."/>
        </authorList>
    </citation>
    <scope>NUCLEOTIDE SEQUENCE [LARGE SCALE GENOMIC DNA]</scope>
    <source>
        <strain evidence="4 5">SD</strain>
    </source>
</reference>
<protein>
    <submittedName>
        <fullName evidence="4">NUDIX domain-containing protein</fullName>
    </submittedName>
</protein>
<dbReference type="EMBL" id="JAXAVX010000023">
    <property type="protein sequence ID" value="MDX8153858.1"/>
    <property type="molecule type" value="Genomic_DNA"/>
</dbReference>
<gene>
    <name evidence="4" type="ORF">SK069_19830</name>
</gene>
<dbReference type="SUPFAM" id="SSF55811">
    <property type="entry name" value="Nudix"/>
    <property type="match status" value="1"/>
</dbReference>
<dbReference type="Gene3D" id="3.90.79.10">
    <property type="entry name" value="Nucleoside Triphosphate Pyrophosphohydrolase"/>
    <property type="match status" value="1"/>
</dbReference>
<dbReference type="InterPro" id="IPR000086">
    <property type="entry name" value="NUDIX_hydrolase_dom"/>
</dbReference>
<comment type="similarity">
    <text evidence="1">Belongs to the Nudix hydrolase family.</text>
</comment>
<dbReference type="Proteomes" id="UP001277761">
    <property type="component" value="Unassembled WGS sequence"/>
</dbReference>